<feature type="active site" description="Nucleophile" evidence="10">
    <location>
        <position position="75"/>
    </location>
</feature>
<dbReference type="InterPro" id="IPR017926">
    <property type="entry name" value="GATASE"/>
</dbReference>
<dbReference type="NCBIfam" id="TIGR01855">
    <property type="entry name" value="IMP_synth_hisH"/>
    <property type="match status" value="1"/>
</dbReference>
<comment type="catalytic activity">
    <reaction evidence="9">
        <text>L-glutamine + H2O = L-glutamate + NH4(+)</text>
        <dbReference type="Rhea" id="RHEA:15889"/>
        <dbReference type="ChEBI" id="CHEBI:15377"/>
        <dbReference type="ChEBI" id="CHEBI:28938"/>
        <dbReference type="ChEBI" id="CHEBI:29985"/>
        <dbReference type="ChEBI" id="CHEBI:58359"/>
        <dbReference type="EC" id="3.5.1.2"/>
    </reaction>
</comment>
<organism evidence="12 13">
    <name type="scientific">Candidatus Marsarchaeota G1 archaeon OSP_D</name>
    <dbReference type="NCBI Taxonomy" id="1978155"/>
    <lineage>
        <taxon>Archaea</taxon>
        <taxon>Candidatus Marsarchaeota</taxon>
        <taxon>Candidatus Marsarchaeota group 1</taxon>
    </lineage>
</organism>
<keyword evidence="7" id="KW-0456">Lyase</keyword>
<comment type="caution">
    <text evidence="12">The sequence shown here is derived from an EMBL/GenBank/DDBJ whole genome shotgun (WGS) entry which is preliminary data.</text>
</comment>
<feature type="domain" description="Glutamine amidotransferase" evidence="11">
    <location>
        <begin position="5"/>
        <end position="182"/>
    </location>
</feature>
<dbReference type="AlphaFoldDB" id="A0A2R6AA51"/>
<reference evidence="12 13" key="1">
    <citation type="submission" date="2017-04" db="EMBL/GenBank/DDBJ databases">
        <title>Novel microbial lineages endemic to geothermal iron-oxide mats fill important gaps in the evolutionary history of Archaea.</title>
        <authorList>
            <person name="Jay Z.J."/>
            <person name="Beam J.P."/>
            <person name="Dlakic M."/>
            <person name="Rusch D.B."/>
            <person name="Kozubal M.A."/>
            <person name="Inskeep W.P."/>
        </authorList>
    </citation>
    <scope>NUCLEOTIDE SEQUENCE [LARGE SCALE GENOMIC DNA]</scope>
    <source>
        <strain evidence="12">OSP_D</strain>
    </source>
</reference>
<comment type="subunit">
    <text evidence="2">Heterodimer of HisH and HisF.</text>
</comment>
<evidence type="ECO:0000256" key="10">
    <source>
        <dbReference type="PIRSR" id="PIRSR000495-1"/>
    </source>
</evidence>
<sequence length="195" mass="21388">MKAVVINYGVGNLFSISSALKRCGFEVSISDVVQEADLIVFPGVGSFSSVAQYLLRNSQKINEAREKGTKFLGVCLGMQIMFEKGTEGGVNLGLGWIQGTVDKLKTNLKLPHIGWERVYAVGNAQIAQALDSLYVYYAHSYATSVSQNTLMVSFYGVRYPALIANDFAIGTQFHPEKSGKAGVVFFENLVEWLKK</sequence>
<dbReference type="InterPro" id="IPR010139">
    <property type="entry name" value="Imidazole-glycPsynth_HisH"/>
</dbReference>
<dbReference type="PANTHER" id="PTHR42701:SF1">
    <property type="entry name" value="IMIDAZOLE GLYCEROL PHOSPHATE SYNTHASE SUBUNIT HISH"/>
    <property type="match status" value="1"/>
</dbReference>
<dbReference type="GO" id="GO:0000107">
    <property type="term" value="F:imidazoleglycerol-phosphate synthase activity"/>
    <property type="evidence" value="ECO:0007669"/>
    <property type="project" value="TreeGrafter"/>
</dbReference>
<evidence type="ECO:0000256" key="9">
    <source>
        <dbReference type="ARBA" id="ARBA00049534"/>
    </source>
</evidence>
<comment type="catalytic activity">
    <reaction evidence="8">
        <text>5-[(5-phospho-1-deoxy-D-ribulos-1-ylimino)methylamino]-1-(5-phospho-beta-D-ribosyl)imidazole-4-carboxamide + L-glutamine = D-erythro-1-(imidazol-4-yl)glycerol 3-phosphate + 5-amino-1-(5-phospho-beta-D-ribosyl)imidazole-4-carboxamide + L-glutamate + H(+)</text>
        <dbReference type="Rhea" id="RHEA:24793"/>
        <dbReference type="ChEBI" id="CHEBI:15378"/>
        <dbReference type="ChEBI" id="CHEBI:29985"/>
        <dbReference type="ChEBI" id="CHEBI:58278"/>
        <dbReference type="ChEBI" id="CHEBI:58359"/>
        <dbReference type="ChEBI" id="CHEBI:58475"/>
        <dbReference type="ChEBI" id="CHEBI:58525"/>
        <dbReference type="EC" id="4.3.2.10"/>
    </reaction>
</comment>
<dbReference type="GO" id="GO:0004359">
    <property type="term" value="F:glutaminase activity"/>
    <property type="evidence" value="ECO:0007669"/>
    <property type="project" value="UniProtKB-EC"/>
</dbReference>
<dbReference type="InterPro" id="IPR029062">
    <property type="entry name" value="Class_I_gatase-like"/>
</dbReference>
<evidence type="ECO:0000313" key="12">
    <source>
        <dbReference type="EMBL" id="PSN83195.1"/>
    </source>
</evidence>
<evidence type="ECO:0000256" key="5">
    <source>
        <dbReference type="ARBA" id="ARBA00022962"/>
    </source>
</evidence>
<name>A0A2R6AA51_9ARCH</name>
<evidence type="ECO:0000256" key="3">
    <source>
        <dbReference type="ARBA" id="ARBA00022605"/>
    </source>
</evidence>
<evidence type="ECO:0000256" key="1">
    <source>
        <dbReference type="ARBA" id="ARBA00005091"/>
    </source>
</evidence>
<evidence type="ECO:0000256" key="7">
    <source>
        <dbReference type="ARBA" id="ARBA00023239"/>
    </source>
</evidence>
<evidence type="ECO:0000313" key="13">
    <source>
        <dbReference type="Proteomes" id="UP000240880"/>
    </source>
</evidence>
<feature type="active site" evidence="10">
    <location>
        <position position="174"/>
    </location>
</feature>
<dbReference type="Gene3D" id="3.40.50.880">
    <property type="match status" value="1"/>
</dbReference>
<feature type="active site" evidence="10">
    <location>
        <position position="176"/>
    </location>
</feature>
<dbReference type="EMBL" id="NEXC01000033">
    <property type="protein sequence ID" value="PSN83195.1"/>
    <property type="molecule type" value="Genomic_DNA"/>
</dbReference>
<dbReference type="PIRSF" id="PIRSF000495">
    <property type="entry name" value="Amidotransf_hisH"/>
    <property type="match status" value="1"/>
</dbReference>
<protein>
    <submittedName>
        <fullName evidence="12">Imidazole glycerol phosphate synthase subunit HisH</fullName>
    </submittedName>
</protein>
<evidence type="ECO:0000259" key="11">
    <source>
        <dbReference type="Pfam" id="PF00117"/>
    </source>
</evidence>
<evidence type="ECO:0000256" key="6">
    <source>
        <dbReference type="ARBA" id="ARBA00023102"/>
    </source>
</evidence>
<dbReference type="GO" id="GO:0016829">
    <property type="term" value="F:lyase activity"/>
    <property type="evidence" value="ECO:0007669"/>
    <property type="project" value="UniProtKB-KW"/>
</dbReference>
<gene>
    <name evidence="12" type="ORF">B9Q01_05635</name>
</gene>
<evidence type="ECO:0000256" key="2">
    <source>
        <dbReference type="ARBA" id="ARBA00011152"/>
    </source>
</evidence>
<dbReference type="UniPathway" id="UPA00031">
    <property type="reaction ID" value="UER00010"/>
</dbReference>
<evidence type="ECO:0000256" key="4">
    <source>
        <dbReference type="ARBA" id="ARBA00022801"/>
    </source>
</evidence>
<keyword evidence="3" id="KW-0028">Amino-acid biosynthesis</keyword>
<keyword evidence="5" id="KW-0315">Glutamine amidotransferase</keyword>
<dbReference type="PANTHER" id="PTHR42701">
    <property type="entry name" value="IMIDAZOLE GLYCEROL PHOSPHATE SYNTHASE SUBUNIT HISH"/>
    <property type="match status" value="1"/>
</dbReference>
<keyword evidence="4" id="KW-0378">Hydrolase</keyword>
<dbReference type="Proteomes" id="UP000240880">
    <property type="component" value="Unassembled WGS sequence"/>
</dbReference>
<accession>A0A2R6AA51</accession>
<evidence type="ECO:0000256" key="8">
    <source>
        <dbReference type="ARBA" id="ARBA00047838"/>
    </source>
</evidence>
<comment type="pathway">
    <text evidence="1">Amino-acid biosynthesis; L-histidine biosynthesis; L-histidine from 5-phospho-alpha-D-ribose 1-diphosphate: step 5/9.</text>
</comment>
<dbReference type="Pfam" id="PF00117">
    <property type="entry name" value="GATase"/>
    <property type="match status" value="1"/>
</dbReference>
<proteinExistence type="predicted"/>
<keyword evidence="6" id="KW-0368">Histidine biosynthesis</keyword>
<dbReference type="GO" id="GO:0000105">
    <property type="term" value="P:L-histidine biosynthetic process"/>
    <property type="evidence" value="ECO:0007669"/>
    <property type="project" value="UniProtKB-UniPathway"/>
</dbReference>
<dbReference type="SUPFAM" id="SSF52317">
    <property type="entry name" value="Class I glutamine amidotransferase-like"/>
    <property type="match status" value="1"/>
</dbReference>
<dbReference type="PROSITE" id="PS51273">
    <property type="entry name" value="GATASE_TYPE_1"/>
    <property type="match status" value="1"/>
</dbReference>